<dbReference type="AlphaFoldDB" id="A0A5J4S002"/>
<reference evidence="1" key="1">
    <citation type="submission" date="2019-03" db="EMBL/GenBank/DDBJ databases">
        <title>Single cell metagenomics reveals metabolic interactions within the superorganism composed of flagellate Streblomastix strix and complex community of Bacteroidetes bacteria on its surface.</title>
        <authorList>
            <person name="Treitli S.C."/>
            <person name="Kolisko M."/>
            <person name="Husnik F."/>
            <person name="Keeling P."/>
            <person name="Hampl V."/>
        </authorList>
    </citation>
    <scope>NUCLEOTIDE SEQUENCE</scope>
    <source>
        <strain evidence="1">STM</strain>
    </source>
</reference>
<sequence length="49" mass="5972">MIPILTNKNMLSLYVMLRFTPINNHSYRLYHSFCNKYCISKINKYWANI</sequence>
<comment type="caution">
    <text evidence="1">The sequence shown here is derived from an EMBL/GenBank/DDBJ whole genome shotgun (WGS) entry which is preliminary data.</text>
</comment>
<protein>
    <submittedName>
        <fullName evidence="1">Uncharacterized protein</fullName>
    </submittedName>
</protein>
<accession>A0A5J4S002</accession>
<evidence type="ECO:0000313" key="1">
    <source>
        <dbReference type="EMBL" id="KAA6339487.1"/>
    </source>
</evidence>
<dbReference type="EMBL" id="SNRY01000533">
    <property type="protein sequence ID" value="KAA6339487.1"/>
    <property type="molecule type" value="Genomic_DNA"/>
</dbReference>
<proteinExistence type="predicted"/>
<organism evidence="1">
    <name type="scientific">termite gut metagenome</name>
    <dbReference type="NCBI Taxonomy" id="433724"/>
    <lineage>
        <taxon>unclassified sequences</taxon>
        <taxon>metagenomes</taxon>
        <taxon>organismal metagenomes</taxon>
    </lineage>
</organism>
<gene>
    <name evidence="1" type="ORF">EZS27_012591</name>
</gene>
<name>A0A5J4S002_9ZZZZ</name>